<dbReference type="Gene3D" id="1.10.10.10">
    <property type="entry name" value="Winged helix-like DNA-binding domain superfamily/Winged helix DNA-binding domain"/>
    <property type="match status" value="1"/>
</dbReference>
<dbReference type="InterPro" id="IPR058163">
    <property type="entry name" value="LysR-type_TF_proteobact-type"/>
</dbReference>
<dbReference type="GO" id="GO:0003700">
    <property type="term" value="F:DNA-binding transcription factor activity"/>
    <property type="evidence" value="ECO:0007669"/>
    <property type="project" value="InterPro"/>
</dbReference>
<keyword evidence="3" id="KW-0238">DNA-binding</keyword>
<evidence type="ECO:0000259" key="5">
    <source>
        <dbReference type="PROSITE" id="PS50931"/>
    </source>
</evidence>
<dbReference type="FunFam" id="1.10.10.10:FF:000001">
    <property type="entry name" value="LysR family transcriptional regulator"/>
    <property type="match status" value="1"/>
</dbReference>
<dbReference type="OrthoDB" id="570111at2"/>
<evidence type="ECO:0000313" key="7">
    <source>
        <dbReference type="Proteomes" id="UP000322181"/>
    </source>
</evidence>
<evidence type="ECO:0000256" key="1">
    <source>
        <dbReference type="ARBA" id="ARBA00009437"/>
    </source>
</evidence>
<dbReference type="SUPFAM" id="SSF46785">
    <property type="entry name" value="Winged helix' DNA-binding domain"/>
    <property type="match status" value="1"/>
</dbReference>
<accession>A0A5M9R2B5</accession>
<proteinExistence type="inferred from homology"/>
<dbReference type="PANTHER" id="PTHR30537:SF31">
    <property type="entry name" value="TRANSCRIPTIONAL REGULATOR, LYSR FAMILY"/>
    <property type="match status" value="1"/>
</dbReference>
<feature type="domain" description="HTH lysR-type" evidence="5">
    <location>
        <begin position="7"/>
        <end position="64"/>
    </location>
</feature>
<comment type="similarity">
    <text evidence="1">Belongs to the LysR transcriptional regulatory family.</text>
</comment>
<reference evidence="6 7" key="1">
    <citation type="submission" date="2019-09" db="EMBL/GenBank/DDBJ databases">
        <title>Draft genome sequence of various Type strains from the CCUG.</title>
        <authorList>
            <person name="Pineiro-Iglesias B."/>
            <person name="Tunovic T."/>
            <person name="Unosson C."/>
            <person name="Inganas E."/>
            <person name="Ohlen M."/>
            <person name="Cardew S."/>
            <person name="Jensie-Markopoulos S."/>
            <person name="Salva-Serra F."/>
            <person name="Jaen-Luchoro D."/>
            <person name="Karlsson R."/>
            <person name="Svensson-Stadler L."/>
            <person name="Chun J."/>
            <person name="Moore E."/>
        </authorList>
    </citation>
    <scope>NUCLEOTIDE SEQUENCE [LARGE SCALE GENOMIC DNA]</scope>
    <source>
        <strain evidence="6 7">CCUG 53682T</strain>
    </source>
</reference>
<evidence type="ECO:0000256" key="4">
    <source>
        <dbReference type="ARBA" id="ARBA00023163"/>
    </source>
</evidence>
<dbReference type="Pfam" id="PF03466">
    <property type="entry name" value="LysR_substrate"/>
    <property type="match status" value="1"/>
</dbReference>
<gene>
    <name evidence="6" type="ORF">F4V73_13185</name>
</gene>
<dbReference type="GO" id="GO:0043565">
    <property type="term" value="F:sequence-specific DNA binding"/>
    <property type="evidence" value="ECO:0007669"/>
    <property type="project" value="TreeGrafter"/>
</dbReference>
<organism evidence="6 7">
    <name type="scientific">Morganella psychrotolerans</name>
    <dbReference type="NCBI Taxonomy" id="368603"/>
    <lineage>
        <taxon>Bacteria</taxon>
        <taxon>Pseudomonadati</taxon>
        <taxon>Pseudomonadota</taxon>
        <taxon>Gammaproteobacteria</taxon>
        <taxon>Enterobacterales</taxon>
        <taxon>Morganellaceae</taxon>
        <taxon>Morganella</taxon>
    </lineage>
</organism>
<dbReference type="GO" id="GO:0006351">
    <property type="term" value="P:DNA-templated transcription"/>
    <property type="evidence" value="ECO:0007669"/>
    <property type="project" value="TreeGrafter"/>
</dbReference>
<dbReference type="InterPro" id="IPR000847">
    <property type="entry name" value="LysR_HTH_N"/>
</dbReference>
<sequence length="309" mass="34427">MMSGLEEGLGDLYYFTLVARHGGYAAASRATGIAKNKLSRRVTALEERLNVRLLQRTNRNVTLTETGHRLMAHGLAVLSEVEAAQEMITNSLSEPSGLVRISCPSLASRLLLAECIAECMKQYPKINIQLLATDKRCDPITEKIDIAIRLRERKNMEKGFIARELGKSIRILVATPEYLERKGHPVTLTDLAGHALLSLIDNEHEQIWEFIDKEENTATLSADPHLSCSEWDIVQTALFSHQGIALLPDMICGDALHSGKLIRVLPRWSRHPLIVHMVFPTRRGMLPAVRVFIDFLAARLPAMLAVTPG</sequence>
<dbReference type="InterPro" id="IPR036388">
    <property type="entry name" value="WH-like_DNA-bd_sf"/>
</dbReference>
<evidence type="ECO:0000313" key="6">
    <source>
        <dbReference type="EMBL" id="KAA8714790.1"/>
    </source>
</evidence>
<dbReference type="AlphaFoldDB" id="A0A5M9R2B5"/>
<keyword evidence="4" id="KW-0804">Transcription</keyword>
<comment type="caution">
    <text evidence="6">The sequence shown here is derived from an EMBL/GenBank/DDBJ whole genome shotgun (WGS) entry which is preliminary data.</text>
</comment>
<dbReference type="Proteomes" id="UP000322181">
    <property type="component" value="Unassembled WGS sequence"/>
</dbReference>
<evidence type="ECO:0000256" key="2">
    <source>
        <dbReference type="ARBA" id="ARBA00023015"/>
    </source>
</evidence>
<protein>
    <submittedName>
        <fullName evidence="6">LysR family transcriptional regulator</fullName>
    </submittedName>
</protein>
<dbReference type="PROSITE" id="PS50931">
    <property type="entry name" value="HTH_LYSR"/>
    <property type="match status" value="1"/>
</dbReference>
<keyword evidence="2" id="KW-0805">Transcription regulation</keyword>
<dbReference type="Gene3D" id="3.40.190.290">
    <property type="match status" value="1"/>
</dbReference>
<dbReference type="SUPFAM" id="SSF53850">
    <property type="entry name" value="Periplasmic binding protein-like II"/>
    <property type="match status" value="1"/>
</dbReference>
<name>A0A5M9R2B5_9GAMM</name>
<dbReference type="PANTHER" id="PTHR30537">
    <property type="entry name" value="HTH-TYPE TRANSCRIPTIONAL REGULATOR"/>
    <property type="match status" value="1"/>
</dbReference>
<dbReference type="Pfam" id="PF00126">
    <property type="entry name" value="HTH_1"/>
    <property type="match status" value="1"/>
</dbReference>
<dbReference type="EMBL" id="VXKB01000003">
    <property type="protein sequence ID" value="KAA8714790.1"/>
    <property type="molecule type" value="Genomic_DNA"/>
</dbReference>
<dbReference type="InterPro" id="IPR036390">
    <property type="entry name" value="WH_DNA-bd_sf"/>
</dbReference>
<evidence type="ECO:0000256" key="3">
    <source>
        <dbReference type="ARBA" id="ARBA00023125"/>
    </source>
</evidence>
<dbReference type="InterPro" id="IPR005119">
    <property type="entry name" value="LysR_subst-bd"/>
</dbReference>